<evidence type="ECO:0000256" key="2">
    <source>
        <dbReference type="SAM" id="MobiDB-lite"/>
    </source>
</evidence>
<name>A0ABD3SLC9_9LAMI</name>
<comment type="caution">
    <text evidence="3">The sequence shown here is derived from an EMBL/GenBank/DDBJ whole genome shotgun (WGS) entry which is preliminary data.</text>
</comment>
<dbReference type="AlphaFoldDB" id="A0ABD3SLC9"/>
<dbReference type="Proteomes" id="UP001634393">
    <property type="component" value="Unassembled WGS sequence"/>
</dbReference>
<accession>A0ABD3SLC9</accession>
<dbReference type="PANTHER" id="PTHR33499">
    <property type="entry name" value="OS12G0282400 PROTEIN-RELATED"/>
    <property type="match status" value="1"/>
</dbReference>
<feature type="compositionally biased region" description="Polar residues" evidence="2">
    <location>
        <begin position="46"/>
        <end position="55"/>
    </location>
</feature>
<reference evidence="3 4" key="1">
    <citation type="submission" date="2024-12" db="EMBL/GenBank/DDBJ databases">
        <title>The unique morphological basis and parallel evolutionary history of personate flowers in Penstemon.</title>
        <authorList>
            <person name="Depatie T.H."/>
            <person name="Wessinger C.A."/>
        </authorList>
    </citation>
    <scope>NUCLEOTIDE SEQUENCE [LARGE SCALE GENOMIC DNA]</scope>
    <source>
        <strain evidence="3">WTNN_2</strain>
        <tissue evidence="3">Leaf</tissue>
    </source>
</reference>
<feature type="region of interest" description="Disordered" evidence="2">
    <location>
        <begin position="89"/>
        <end position="138"/>
    </location>
</feature>
<dbReference type="PANTHER" id="PTHR33499:SF11">
    <property type="entry name" value="NO APICAL MERISTEM-ASSOCIATED C-TERMINAL DOMAIN-CONTAINING PROTEIN"/>
    <property type="match status" value="1"/>
</dbReference>
<organism evidence="3 4">
    <name type="scientific">Penstemon smallii</name>
    <dbReference type="NCBI Taxonomy" id="265156"/>
    <lineage>
        <taxon>Eukaryota</taxon>
        <taxon>Viridiplantae</taxon>
        <taxon>Streptophyta</taxon>
        <taxon>Embryophyta</taxon>
        <taxon>Tracheophyta</taxon>
        <taxon>Spermatophyta</taxon>
        <taxon>Magnoliopsida</taxon>
        <taxon>eudicotyledons</taxon>
        <taxon>Gunneridae</taxon>
        <taxon>Pentapetalae</taxon>
        <taxon>asterids</taxon>
        <taxon>lamiids</taxon>
        <taxon>Lamiales</taxon>
        <taxon>Plantaginaceae</taxon>
        <taxon>Cheloneae</taxon>
        <taxon>Penstemon</taxon>
    </lineage>
</organism>
<feature type="coiled-coil region" evidence="1">
    <location>
        <begin position="348"/>
        <end position="379"/>
    </location>
</feature>
<gene>
    <name evidence="3" type="ORF">ACJIZ3_021428</name>
</gene>
<evidence type="ECO:0000313" key="3">
    <source>
        <dbReference type="EMBL" id="KAL3825399.1"/>
    </source>
</evidence>
<keyword evidence="1" id="KW-0175">Coiled coil</keyword>
<feature type="region of interest" description="Disordered" evidence="2">
    <location>
        <begin position="35"/>
        <end position="61"/>
    </location>
</feature>
<evidence type="ECO:0000313" key="4">
    <source>
        <dbReference type="Proteomes" id="UP001634393"/>
    </source>
</evidence>
<dbReference type="EMBL" id="JBJXBP010000006">
    <property type="protein sequence ID" value="KAL3825399.1"/>
    <property type="molecule type" value="Genomic_DNA"/>
</dbReference>
<feature type="compositionally biased region" description="Basic and acidic residues" evidence="2">
    <location>
        <begin position="106"/>
        <end position="116"/>
    </location>
</feature>
<proteinExistence type="predicted"/>
<protein>
    <submittedName>
        <fullName evidence="3">Uncharacterized protein</fullName>
    </submittedName>
</protein>
<keyword evidence="4" id="KW-1185">Reference proteome</keyword>
<evidence type="ECO:0000256" key="1">
    <source>
        <dbReference type="SAM" id="Coils"/>
    </source>
</evidence>
<feature type="compositionally biased region" description="Polar residues" evidence="2">
    <location>
        <begin position="92"/>
        <end position="105"/>
    </location>
</feature>
<sequence>MNKFLNRQKEISSALAAANRTADLKRKMTLSSALAEANSMADDTNEPNLPQSSGTSKKKRVVFPSSKSFTNSNISSLSFRRSVIHEKLRDQVPTNESHIQNVSCNSDERISSHAREDEDQTTDNSIAPDDQLNVKGKRGPTIRLNIEKYTRKNGEKPTIIISEGLNKPVGLHASKHASLIGVLIKLEAPMQNKLNYEVEKPHVLKCIYKSFAKSFSNFRSNAYKHYKAMKAEGGVALAKEVIYDKLIERKEDWLWLCEYWETEKFQNLDCIDMYEVVYHNEKNGWANEEAERNNVKMKELREQQNTLPEDTTRMNAEQICVAVLGENSSYIKSKSLKKKKSLDENTSLSESSIHQARLEEELSNAKAEIEAQKNTMTNLFKFLEKMTGESISDILNQQD</sequence>